<evidence type="ECO:0000256" key="4">
    <source>
        <dbReference type="PIRNR" id="PIRNR038994"/>
    </source>
</evidence>
<reference evidence="10" key="1">
    <citation type="submission" date="2017-05" db="EMBL/GenBank/DDBJ databases">
        <authorList>
            <person name="Kirkegaard R."/>
            <person name="Mcilroy J S."/>
        </authorList>
    </citation>
    <scope>NUCLEOTIDE SEQUENCE [LARGE SCALE GENOMIC DNA]</scope>
</reference>
<evidence type="ECO:0000256" key="3">
    <source>
        <dbReference type="ARBA" id="ARBA00022801"/>
    </source>
</evidence>
<sequence>MKIVINNIEQQNNYNNQVDIDWLDSGLIPHADSIIYLCPGWVDLQVNGFGGVNLSSENLKADQVVFVSHQLIKNGVTRWCPTIISSSFDRTKLSIEEIVKATHIDNQTKKGVIGLHLEGPYISPKEGFRGAHSEKFIRAPNWDEFVAWQDAAEGLIRMITLDPSAKGSLEFIERVVEQGVIVSIGHSEASPECIKSAIAAGAKFSTHLGNGIPAQIHRHKNQIWTLLADEKIIAGVIFDGFHLPLDVMRVFYKVKGQDKLVLTSDSTEFANMPPGIYDTTIGEKVQLHENGKLTIFGSDDYLAGSSFSLKQCIETSVRLLEKPIEEIAKLAYLTPANLMGVNLEKSHILFLWDPRKYHIEILAVFENRNIIYKNPAINLKLTKGPK</sequence>
<keyword evidence="10" id="KW-1185">Reference proteome</keyword>
<feature type="binding site" evidence="7">
    <location>
        <position position="118"/>
    </location>
    <ligand>
        <name>Zn(2+)</name>
        <dbReference type="ChEBI" id="CHEBI:29105"/>
    </ligand>
</feature>
<dbReference type="GO" id="GO:0006046">
    <property type="term" value="P:N-acetylglucosamine catabolic process"/>
    <property type="evidence" value="ECO:0007669"/>
    <property type="project" value="TreeGrafter"/>
</dbReference>
<keyword evidence="4" id="KW-0119">Carbohydrate metabolism</keyword>
<dbReference type="GO" id="GO:0046872">
    <property type="term" value="F:metal ion binding"/>
    <property type="evidence" value="ECO:0007669"/>
    <property type="project" value="UniProtKB-KW"/>
</dbReference>
<evidence type="ECO:0000256" key="7">
    <source>
        <dbReference type="PIRSR" id="PIRSR038994-3"/>
    </source>
</evidence>
<feature type="active site" description="Proton donor/acceptor" evidence="5">
    <location>
        <position position="265"/>
    </location>
</feature>
<dbReference type="Pfam" id="PF01979">
    <property type="entry name" value="Amidohydro_1"/>
    <property type="match status" value="1"/>
</dbReference>
<feature type="binding site" evidence="7">
    <location>
        <position position="186"/>
    </location>
    <ligand>
        <name>Zn(2+)</name>
        <dbReference type="ChEBI" id="CHEBI:29105"/>
    </ligand>
</feature>
<evidence type="ECO:0000256" key="6">
    <source>
        <dbReference type="PIRSR" id="PIRSR038994-2"/>
    </source>
</evidence>
<feature type="binding site" evidence="6">
    <location>
        <position position="242"/>
    </location>
    <ligand>
        <name>substrate</name>
    </ligand>
</feature>
<dbReference type="Proteomes" id="UP000195514">
    <property type="component" value="Chromosome I"/>
</dbReference>
<proteinExistence type="inferred from homology"/>
<evidence type="ECO:0000256" key="2">
    <source>
        <dbReference type="ARBA" id="ARBA00022723"/>
    </source>
</evidence>
<dbReference type="PANTHER" id="PTHR11113:SF14">
    <property type="entry name" value="N-ACETYLGLUCOSAMINE-6-PHOSPHATE DEACETYLASE"/>
    <property type="match status" value="1"/>
</dbReference>
<dbReference type="KEGG" id="abat:CFX1CAM_0086"/>
<feature type="binding site" evidence="6">
    <location>
        <position position="218"/>
    </location>
    <ligand>
        <name>substrate</name>
    </ligand>
</feature>
<dbReference type="EMBL" id="LT859958">
    <property type="protein sequence ID" value="SMX53152.1"/>
    <property type="molecule type" value="Genomic_DNA"/>
</dbReference>
<dbReference type="InterPro" id="IPR003764">
    <property type="entry name" value="GlcNAc_6-P_deAcase"/>
</dbReference>
<evidence type="ECO:0000313" key="9">
    <source>
        <dbReference type="EMBL" id="SMX53152.1"/>
    </source>
</evidence>
<dbReference type="PIRSF" id="PIRSF038994">
    <property type="entry name" value="NagA"/>
    <property type="match status" value="1"/>
</dbReference>
<feature type="binding site" evidence="6">
    <location>
        <position position="131"/>
    </location>
    <ligand>
        <name>substrate</name>
    </ligand>
</feature>
<dbReference type="SUPFAM" id="SSF51556">
    <property type="entry name" value="Metallo-dependent hydrolases"/>
    <property type="match status" value="1"/>
</dbReference>
<keyword evidence="2 7" id="KW-0479">Metal-binding</keyword>
<feature type="binding site" evidence="6">
    <location>
        <begin position="302"/>
        <end position="304"/>
    </location>
    <ligand>
        <name>substrate</name>
    </ligand>
</feature>
<evidence type="ECO:0000259" key="8">
    <source>
        <dbReference type="Pfam" id="PF01979"/>
    </source>
</evidence>
<feature type="binding site" evidence="7">
    <location>
        <position position="207"/>
    </location>
    <ligand>
        <name>Zn(2+)</name>
        <dbReference type="ChEBI" id="CHEBI:29105"/>
    </ligand>
</feature>
<evidence type="ECO:0000256" key="1">
    <source>
        <dbReference type="ARBA" id="ARBA00010716"/>
    </source>
</evidence>
<dbReference type="AlphaFoldDB" id="A0A1Y6K0C3"/>
<dbReference type="OrthoDB" id="9776488at2"/>
<comment type="cofactor">
    <cofactor evidence="7">
        <name>a divalent metal cation</name>
        <dbReference type="ChEBI" id="CHEBI:60240"/>
    </cofactor>
    <text evidence="7">Binds 1 divalent metal cation per subunit.</text>
</comment>
<evidence type="ECO:0000313" key="10">
    <source>
        <dbReference type="Proteomes" id="UP000195514"/>
    </source>
</evidence>
<gene>
    <name evidence="9" type="ORF">CFX1CAM_0086</name>
</gene>
<dbReference type="InterPro" id="IPR032466">
    <property type="entry name" value="Metal_Hydrolase"/>
</dbReference>
<dbReference type="Gene3D" id="3.20.20.140">
    <property type="entry name" value="Metal-dependent hydrolases"/>
    <property type="match status" value="1"/>
</dbReference>
<feature type="binding site" evidence="6">
    <location>
        <begin position="210"/>
        <end position="211"/>
    </location>
    <ligand>
        <name>substrate</name>
    </ligand>
</feature>
<dbReference type="EC" id="3.5.1.25" evidence="9"/>
<dbReference type="PANTHER" id="PTHR11113">
    <property type="entry name" value="N-ACETYLGLUCOSAMINE-6-PHOSPHATE DEACETYLASE"/>
    <property type="match status" value="1"/>
</dbReference>
<dbReference type="InterPro" id="IPR006680">
    <property type="entry name" value="Amidohydro-rel"/>
</dbReference>
<dbReference type="RefSeq" id="WP_087861110.1">
    <property type="nucleotide sequence ID" value="NZ_LT859958.1"/>
</dbReference>
<name>A0A1Y6K0C3_9CHLR</name>
<protein>
    <submittedName>
        <fullName evidence="9">Putative N-acetylglucosamine-6-phosphate deacetylase</fullName>
        <ecNumber evidence="9">3.5.1.25</ecNumber>
    </submittedName>
</protein>
<feature type="domain" description="Amidohydrolase-related" evidence="8">
    <location>
        <begin position="36"/>
        <end position="317"/>
    </location>
</feature>
<organism evidence="9 10">
    <name type="scientific">Candidatus Brevifilum fermentans</name>
    <dbReference type="NCBI Taxonomy" id="1986204"/>
    <lineage>
        <taxon>Bacteria</taxon>
        <taxon>Bacillati</taxon>
        <taxon>Chloroflexota</taxon>
        <taxon>Anaerolineae</taxon>
        <taxon>Anaerolineales</taxon>
        <taxon>Anaerolineaceae</taxon>
        <taxon>Candidatus Brevifilum</taxon>
    </lineage>
</organism>
<evidence type="ECO:0000256" key="5">
    <source>
        <dbReference type="PIRSR" id="PIRSR038994-1"/>
    </source>
</evidence>
<accession>A0A1Y6K0C3</accession>
<comment type="similarity">
    <text evidence="1 4">Belongs to the metallo-dependent hydrolases superfamily. NagA family.</text>
</comment>
<keyword evidence="3 4" id="KW-0378">Hydrolase</keyword>
<dbReference type="GO" id="GO:0008448">
    <property type="term" value="F:N-acetylglucosamine-6-phosphate deacetylase activity"/>
    <property type="evidence" value="ECO:0007669"/>
    <property type="project" value="UniProtKB-EC"/>
</dbReference>